<reference evidence="1" key="1">
    <citation type="submission" date="2022-11" db="EMBL/GenBank/DDBJ databases">
        <authorList>
            <person name="Kikuchi T."/>
        </authorList>
    </citation>
    <scope>NUCLEOTIDE SEQUENCE</scope>
    <source>
        <strain evidence="1">PS1010</strain>
    </source>
</reference>
<comment type="caution">
    <text evidence="1">The sequence shown here is derived from an EMBL/GenBank/DDBJ whole genome shotgun (WGS) entry which is preliminary data.</text>
</comment>
<evidence type="ECO:0000313" key="2">
    <source>
        <dbReference type="Proteomes" id="UP001152747"/>
    </source>
</evidence>
<dbReference type="Proteomes" id="UP001152747">
    <property type="component" value="Unassembled WGS sequence"/>
</dbReference>
<gene>
    <name evidence="1" type="ORF">CAMP_LOCUS18359</name>
</gene>
<accession>A0A9P1J2Y8</accession>
<keyword evidence="2" id="KW-1185">Reference proteome</keyword>
<evidence type="ECO:0000313" key="1">
    <source>
        <dbReference type="EMBL" id="CAI5455722.1"/>
    </source>
</evidence>
<sequence>MLMAHPNNIVYHDFRQVFTDYMHRQPFFVDENLLNRFIKEYLANPTVYEPFLKSFFMHENVFYRIRIRDVALHVCAKCKSIRKFIIKLTMDCLWKSEIDVFDNKLLFVILYRHKVDSANTVYGIIQSETDYKYQASMIVGVLSTLQENDIVTHKKVVFQIIFAVMKKLNMQDMENLNRFLKDNKSINIQDFLTFIMQKYKDCETVKRIVFGFLETSHSFKGNQLEISVDILAKFLNLHSKNSYRNTVDKLEQDNIVTPQVLMLAKEKNRKKLETYFHDIQDDFAIITELDKIKHFASHKEMTQLMMTKVHILFSKNEAHRIRFGMSLAANSYDENFKNQQSYRVVHDVLRYAWSKIPEKSEEYIVNLAEIEIVLQLLQNLVRVDCKTRPLILESEPKYISRLEAFYHDLAEHQIRTQEKEKKMMLCQLQALICNFLYFNNKGVPTCPSFRASKTRVFGKDCIGKILSKEKRYIMFEKRKHRYFIPKS</sequence>
<protein>
    <submittedName>
        <fullName evidence="1">Uncharacterized protein</fullName>
    </submittedName>
</protein>
<organism evidence="1 2">
    <name type="scientific">Caenorhabditis angaria</name>
    <dbReference type="NCBI Taxonomy" id="860376"/>
    <lineage>
        <taxon>Eukaryota</taxon>
        <taxon>Metazoa</taxon>
        <taxon>Ecdysozoa</taxon>
        <taxon>Nematoda</taxon>
        <taxon>Chromadorea</taxon>
        <taxon>Rhabditida</taxon>
        <taxon>Rhabditina</taxon>
        <taxon>Rhabditomorpha</taxon>
        <taxon>Rhabditoidea</taxon>
        <taxon>Rhabditidae</taxon>
        <taxon>Peloderinae</taxon>
        <taxon>Caenorhabditis</taxon>
    </lineage>
</organism>
<name>A0A9P1J2Y8_9PELO</name>
<dbReference type="EMBL" id="CANHGI010000006">
    <property type="protein sequence ID" value="CAI5455722.1"/>
    <property type="molecule type" value="Genomic_DNA"/>
</dbReference>
<dbReference type="AlphaFoldDB" id="A0A9P1J2Y8"/>
<proteinExistence type="predicted"/>